<dbReference type="OrthoDB" id="124041at2759"/>
<dbReference type="GO" id="GO:0005634">
    <property type="term" value="C:nucleus"/>
    <property type="evidence" value="ECO:0007669"/>
    <property type="project" value="UniProtKB-SubCell"/>
</dbReference>
<dbReference type="InterPro" id="IPR016848">
    <property type="entry name" value="RNase_P/MRP_Rpp29-subunit"/>
</dbReference>
<sequence>MQRNGASPGGPAISAAKKRRLAMLDETLQASAKQQQPQAGGRQLGRPDSKPAGGRNSAVSTVPAAAATVDAVRPKDGDFPYNRLGEAVLDGSLSSALAQAKAAAQAAAAATSAAFGGPASAAGGRRGSSRRTAPTVTSAAAAAAAAAAAGGDSVAADVLAELVATNPRTSSSDLRSLLSQRLQDRSVLLDNPMAALNAKKMFARRTSSYSAKLRSNTETKRRAAAAVSAAGESAADHAAAAEPRKGAPSFETMLRVHELWNQYTQGLVRNAPAGAAASSATAAAAAAAKVADLHGARVTVVQHRNPQLVGASGVVLRRSTAALHVVTPGDRVKVVPLKGCAAQYVINGIVLQLTG</sequence>
<evidence type="ECO:0000256" key="2">
    <source>
        <dbReference type="ARBA" id="ARBA00006181"/>
    </source>
</evidence>
<dbReference type="InParanoid" id="A0A2K3DXZ3"/>
<dbReference type="EMBL" id="CM008964">
    <property type="protein sequence ID" value="PNW85388.1"/>
    <property type="molecule type" value="Genomic_DNA"/>
</dbReference>
<dbReference type="STRING" id="3055.A0A2K3DXZ3"/>
<name>A0A2K3DXZ3_CHLRE</name>
<keyword evidence="5" id="KW-1185">Reference proteome</keyword>
<evidence type="ECO:0000256" key="3">
    <source>
        <dbReference type="SAM" id="MobiDB-lite"/>
    </source>
</evidence>
<dbReference type="GO" id="GO:0033204">
    <property type="term" value="F:ribonuclease P RNA binding"/>
    <property type="evidence" value="ECO:0000318"/>
    <property type="project" value="GO_Central"/>
</dbReference>
<dbReference type="GO" id="GO:0030677">
    <property type="term" value="C:ribonuclease P complex"/>
    <property type="evidence" value="ECO:0000318"/>
    <property type="project" value="GO_Central"/>
</dbReference>
<dbReference type="PANTHER" id="PTHR13348:SF0">
    <property type="entry name" value="RIBONUCLEASE P PROTEIN SUBUNIT P29"/>
    <property type="match status" value="1"/>
</dbReference>
<dbReference type="Gramene" id="PNW85388">
    <property type="protein sequence ID" value="PNW85388"/>
    <property type="gene ID" value="CHLRE_03g184050v5"/>
</dbReference>
<dbReference type="GO" id="GO:0000172">
    <property type="term" value="C:ribonuclease MRP complex"/>
    <property type="evidence" value="ECO:0000318"/>
    <property type="project" value="GO_Central"/>
</dbReference>
<feature type="compositionally biased region" description="Polar residues" evidence="3">
    <location>
        <begin position="28"/>
        <end position="38"/>
    </location>
</feature>
<reference evidence="4 5" key="1">
    <citation type="journal article" date="2007" name="Science">
        <title>The Chlamydomonas genome reveals the evolution of key animal and plant functions.</title>
        <authorList>
            <person name="Merchant S.S."/>
            <person name="Prochnik S.E."/>
            <person name="Vallon O."/>
            <person name="Harris E.H."/>
            <person name="Karpowicz S.J."/>
            <person name="Witman G.B."/>
            <person name="Terry A."/>
            <person name="Salamov A."/>
            <person name="Fritz-Laylin L.K."/>
            <person name="Marechal-Drouard L."/>
            <person name="Marshall W.F."/>
            <person name="Qu L.H."/>
            <person name="Nelson D.R."/>
            <person name="Sanderfoot A.A."/>
            <person name="Spalding M.H."/>
            <person name="Kapitonov V.V."/>
            <person name="Ren Q."/>
            <person name="Ferris P."/>
            <person name="Lindquist E."/>
            <person name="Shapiro H."/>
            <person name="Lucas S.M."/>
            <person name="Grimwood J."/>
            <person name="Schmutz J."/>
            <person name="Cardol P."/>
            <person name="Cerutti H."/>
            <person name="Chanfreau G."/>
            <person name="Chen C.L."/>
            <person name="Cognat V."/>
            <person name="Croft M.T."/>
            <person name="Dent R."/>
            <person name="Dutcher S."/>
            <person name="Fernandez E."/>
            <person name="Fukuzawa H."/>
            <person name="Gonzalez-Ballester D."/>
            <person name="Gonzalez-Halphen D."/>
            <person name="Hallmann A."/>
            <person name="Hanikenne M."/>
            <person name="Hippler M."/>
            <person name="Inwood W."/>
            <person name="Jabbari K."/>
            <person name="Kalanon M."/>
            <person name="Kuras R."/>
            <person name="Lefebvre P.A."/>
            <person name="Lemaire S.D."/>
            <person name="Lobanov A.V."/>
            <person name="Lohr M."/>
            <person name="Manuell A."/>
            <person name="Meier I."/>
            <person name="Mets L."/>
            <person name="Mittag M."/>
            <person name="Mittelmeier T."/>
            <person name="Moroney J.V."/>
            <person name="Moseley J."/>
            <person name="Napoli C."/>
            <person name="Nedelcu A.M."/>
            <person name="Niyogi K."/>
            <person name="Novoselov S.V."/>
            <person name="Paulsen I.T."/>
            <person name="Pazour G."/>
            <person name="Purton S."/>
            <person name="Ral J.P."/>
            <person name="Riano-Pachon D.M."/>
            <person name="Riekhof W."/>
            <person name="Rymarquis L."/>
            <person name="Schroda M."/>
            <person name="Stern D."/>
            <person name="Umen J."/>
            <person name="Willows R."/>
            <person name="Wilson N."/>
            <person name="Zimmer S.L."/>
            <person name="Allmer J."/>
            <person name="Balk J."/>
            <person name="Bisova K."/>
            <person name="Chen C.J."/>
            <person name="Elias M."/>
            <person name="Gendler K."/>
            <person name="Hauser C."/>
            <person name="Lamb M.R."/>
            <person name="Ledford H."/>
            <person name="Long J.C."/>
            <person name="Minagawa J."/>
            <person name="Page M.D."/>
            <person name="Pan J."/>
            <person name="Pootakham W."/>
            <person name="Roje S."/>
            <person name="Rose A."/>
            <person name="Stahlberg E."/>
            <person name="Terauchi A.M."/>
            <person name="Yang P."/>
            <person name="Ball S."/>
            <person name="Bowler C."/>
            <person name="Dieckmann C.L."/>
            <person name="Gladyshev V.N."/>
            <person name="Green P."/>
            <person name="Jorgensen R."/>
            <person name="Mayfield S."/>
            <person name="Mueller-Roeber B."/>
            <person name="Rajamani S."/>
            <person name="Sayre R.T."/>
            <person name="Brokstein P."/>
            <person name="Dubchak I."/>
            <person name="Goodstein D."/>
            <person name="Hornick L."/>
            <person name="Huang Y.W."/>
            <person name="Jhaveri J."/>
            <person name="Luo Y."/>
            <person name="Martinez D."/>
            <person name="Ngau W.C."/>
            <person name="Otillar B."/>
            <person name="Poliakov A."/>
            <person name="Porter A."/>
            <person name="Szajkowski L."/>
            <person name="Werner G."/>
            <person name="Zhou K."/>
            <person name="Grigoriev I.V."/>
            <person name="Rokhsar D.S."/>
            <person name="Grossman A.R."/>
        </authorList>
    </citation>
    <scope>NUCLEOTIDE SEQUENCE [LARGE SCALE GENOMIC DNA]</scope>
    <source>
        <strain evidence="5">CC-503</strain>
    </source>
</reference>
<dbReference type="OMA" id="CAAQYVI"/>
<evidence type="ECO:0000313" key="5">
    <source>
        <dbReference type="Proteomes" id="UP000006906"/>
    </source>
</evidence>
<dbReference type="GeneID" id="5717411"/>
<dbReference type="InterPro" id="IPR036980">
    <property type="entry name" value="RNase_P/MRP_Rpp29_sf"/>
</dbReference>
<dbReference type="Gene3D" id="2.30.30.210">
    <property type="entry name" value="Ribonuclease P/MRP, subunit p29"/>
    <property type="match status" value="1"/>
</dbReference>
<dbReference type="SUPFAM" id="SSF101744">
    <property type="entry name" value="Rof/RNase P subunit-like"/>
    <property type="match status" value="1"/>
</dbReference>
<organism evidence="4 5">
    <name type="scientific">Chlamydomonas reinhardtii</name>
    <name type="common">Chlamydomonas smithii</name>
    <dbReference type="NCBI Taxonomy" id="3055"/>
    <lineage>
        <taxon>Eukaryota</taxon>
        <taxon>Viridiplantae</taxon>
        <taxon>Chlorophyta</taxon>
        <taxon>core chlorophytes</taxon>
        <taxon>Chlorophyceae</taxon>
        <taxon>CS clade</taxon>
        <taxon>Chlamydomonadales</taxon>
        <taxon>Chlamydomonadaceae</taxon>
        <taxon>Chlamydomonas</taxon>
    </lineage>
</organism>
<dbReference type="FunCoup" id="A0A2K3DXZ3">
    <property type="interactions" value="138"/>
</dbReference>
<feature type="compositionally biased region" description="Low complexity" evidence="3">
    <location>
        <begin position="1"/>
        <end position="15"/>
    </location>
</feature>
<proteinExistence type="inferred from homology"/>
<feature type="region of interest" description="Disordered" evidence="3">
    <location>
        <begin position="115"/>
        <end position="135"/>
    </location>
</feature>
<dbReference type="KEGG" id="cre:CHLRE_03g184050v5"/>
<dbReference type="GO" id="GO:0001682">
    <property type="term" value="P:tRNA 5'-leader removal"/>
    <property type="evidence" value="ECO:0007669"/>
    <property type="project" value="InterPro"/>
</dbReference>
<comment type="similarity">
    <text evidence="2">Belongs to the eukaryotic/archaeal RNase P protein component 1 family.</text>
</comment>
<accession>A0A2K3DXZ3</accession>
<evidence type="ECO:0000313" key="4">
    <source>
        <dbReference type="EMBL" id="PNW85388.1"/>
    </source>
</evidence>
<evidence type="ECO:0000256" key="1">
    <source>
        <dbReference type="ARBA" id="ARBA00004123"/>
    </source>
</evidence>
<dbReference type="InterPro" id="IPR023534">
    <property type="entry name" value="Rof/RNase_P-like"/>
</dbReference>
<gene>
    <name evidence="4" type="ORF">CHLRE_03g184050v5</name>
</gene>
<dbReference type="AlphaFoldDB" id="A0A2K3DXZ3"/>
<dbReference type="GO" id="GO:0006364">
    <property type="term" value="P:rRNA processing"/>
    <property type="evidence" value="ECO:0000318"/>
    <property type="project" value="GO_Central"/>
</dbReference>
<dbReference type="RefSeq" id="XP_042926212.1">
    <property type="nucleotide sequence ID" value="XM_043061083.1"/>
</dbReference>
<dbReference type="InterPro" id="IPR002730">
    <property type="entry name" value="Rpp29/RNP1"/>
</dbReference>
<dbReference type="Proteomes" id="UP000006906">
    <property type="component" value="Chromosome 3"/>
</dbReference>
<dbReference type="PANTHER" id="PTHR13348">
    <property type="entry name" value="RIBONUCLEASE P SUBUNIT P29"/>
    <property type="match status" value="1"/>
</dbReference>
<feature type="region of interest" description="Disordered" evidence="3">
    <location>
        <begin position="1"/>
        <end position="62"/>
    </location>
</feature>
<comment type="subcellular location">
    <subcellularLocation>
        <location evidence="1">Nucleus</location>
    </subcellularLocation>
</comment>
<dbReference type="Pfam" id="PF01868">
    <property type="entry name" value="RNase_P-MRP_p29"/>
    <property type="match status" value="1"/>
</dbReference>
<protein>
    <submittedName>
        <fullName evidence="4">Uncharacterized protein</fullName>
    </submittedName>
</protein>